<accession>A0A067ENU4</accession>
<dbReference type="GO" id="GO:0035251">
    <property type="term" value="F:UDP-glucosyltransferase activity"/>
    <property type="evidence" value="ECO:0007669"/>
    <property type="project" value="InterPro"/>
</dbReference>
<keyword evidence="2" id="KW-0808">Transferase</keyword>
<dbReference type="PANTHER" id="PTHR48048:SF30">
    <property type="entry name" value="GLYCOSYLTRANSFERASE"/>
    <property type="match status" value="1"/>
</dbReference>
<evidence type="ECO:0000313" key="4">
    <source>
        <dbReference type="Proteomes" id="UP000027120"/>
    </source>
</evidence>
<protein>
    <submittedName>
        <fullName evidence="3">Uncharacterized protein</fullName>
    </submittedName>
</protein>
<comment type="similarity">
    <text evidence="1">Belongs to the UDP-glycosyltransferase family.</text>
</comment>
<proteinExistence type="inferred from homology"/>
<feature type="non-terminal residue" evidence="3">
    <location>
        <position position="1"/>
    </location>
</feature>
<evidence type="ECO:0000256" key="1">
    <source>
        <dbReference type="ARBA" id="ARBA00009995"/>
    </source>
</evidence>
<reference evidence="3 4" key="1">
    <citation type="submission" date="2014-04" db="EMBL/GenBank/DDBJ databases">
        <authorList>
            <consortium name="International Citrus Genome Consortium"/>
            <person name="Gmitter F."/>
            <person name="Chen C."/>
            <person name="Farmerie W."/>
            <person name="Harkins T."/>
            <person name="Desany B."/>
            <person name="Mohiuddin M."/>
            <person name="Kodira C."/>
            <person name="Borodovsky M."/>
            <person name="Lomsadze A."/>
            <person name="Burns P."/>
            <person name="Jenkins J."/>
            <person name="Prochnik S."/>
            <person name="Shu S."/>
            <person name="Chapman J."/>
            <person name="Pitluck S."/>
            <person name="Schmutz J."/>
            <person name="Rokhsar D."/>
        </authorList>
    </citation>
    <scope>NUCLEOTIDE SEQUENCE</scope>
</reference>
<dbReference type="PANTHER" id="PTHR48048">
    <property type="entry name" value="GLYCOSYLTRANSFERASE"/>
    <property type="match status" value="1"/>
</dbReference>
<dbReference type="Gene3D" id="3.40.50.2000">
    <property type="entry name" value="Glycogen Phosphorylase B"/>
    <property type="match status" value="2"/>
</dbReference>
<evidence type="ECO:0000256" key="2">
    <source>
        <dbReference type="ARBA" id="ARBA00022676"/>
    </source>
</evidence>
<keyword evidence="2" id="KW-0328">Glycosyltransferase</keyword>
<dbReference type="InterPro" id="IPR050481">
    <property type="entry name" value="UDP-glycosyltransf_plant"/>
</dbReference>
<name>A0A067ENU4_CITSI</name>
<gene>
    <name evidence="3" type="ORF">CISIN_1g0392081mg</name>
</gene>
<dbReference type="SUPFAM" id="SSF53756">
    <property type="entry name" value="UDP-Glycosyltransferase/glycogen phosphorylase"/>
    <property type="match status" value="1"/>
</dbReference>
<dbReference type="EMBL" id="KK784969">
    <property type="protein sequence ID" value="KDO56849.1"/>
    <property type="molecule type" value="Genomic_DNA"/>
</dbReference>
<evidence type="ECO:0000313" key="3">
    <source>
        <dbReference type="EMBL" id="KDO56849.1"/>
    </source>
</evidence>
<dbReference type="GO" id="GO:0016757">
    <property type="term" value="F:glycosyltransferase activity"/>
    <property type="evidence" value="ECO:0000318"/>
    <property type="project" value="GO_Central"/>
</dbReference>
<sequence>LRGQLALLNSPNLHKTLIIQSKTSNLKTLIIDFFHKVALQVSCSLNIPTYLFYASSASALAQVLYLPNTYGTTNGLKDPQMVLDIPCVPYGEQMPPLYCTGAILAATTSDNKNDDHTCFSWLDKQPSHCIVFLCFEMAMRLKRSGAAFLWVVLFPPLEDEFRQTLTVADAEASAELFLPEGFVERTRDWGLPVKSWAPQVDVLSHDSVVAVRTGVPMVAWPSNGDQMVNMAFLVEKIRDPLTVAERRVIEGIRAPKEQAVGALSEGGRSLAVVAELAESFRK</sequence>
<keyword evidence="4" id="KW-1185">Reference proteome</keyword>
<dbReference type="AlphaFoldDB" id="A0A067ENU4"/>
<dbReference type="STRING" id="2711.A0A067ENU4"/>
<dbReference type="Proteomes" id="UP000027120">
    <property type="component" value="Unassembled WGS sequence"/>
</dbReference>
<organism evidence="3 4">
    <name type="scientific">Citrus sinensis</name>
    <name type="common">Sweet orange</name>
    <name type="synonym">Citrus aurantium var. sinensis</name>
    <dbReference type="NCBI Taxonomy" id="2711"/>
    <lineage>
        <taxon>Eukaryota</taxon>
        <taxon>Viridiplantae</taxon>
        <taxon>Streptophyta</taxon>
        <taxon>Embryophyta</taxon>
        <taxon>Tracheophyta</taxon>
        <taxon>Spermatophyta</taxon>
        <taxon>Magnoliopsida</taxon>
        <taxon>eudicotyledons</taxon>
        <taxon>Gunneridae</taxon>
        <taxon>Pentapetalae</taxon>
        <taxon>rosids</taxon>
        <taxon>malvids</taxon>
        <taxon>Sapindales</taxon>
        <taxon>Rutaceae</taxon>
        <taxon>Aurantioideae</taxon>
        <taxon>Citrus</taxon>
    </lineage>
</organism>